<evidence type="ECO:0000313" key="2">
    <source>
        <dbReference type="Proteomes" id="UP000186524"/>
    </source>
</evidence>
<protein>
    <recommendedName>
        <fullName evidence="3">Minor capsid protein</fullName>
    </recommendedName>
</protein>
<proteinExistence type="predicted"/>
<dbReference type="GO" id="GO:0005198">
    <property type="term" value="F:structural molecule activity"/>
    <property type="evidence" value="ECO:0007669"/>
    <property type="project" value="InterPro"/>
</dbReference>
<dbReference type="RefSeq" id="WP_073710884.1">
    <property type="nucleotide sequence ID" value="NZ_MRWQ01000005.1"/>
</dbReference>
<evidence type="ECO:0008006" key="3">
    <source>
        <dbReference type="Google" id="ProtNLM"/>
    </source>
</evidence>
<dbReference type="AlphaFoldDB" id="A0A1Q5P497"/>
<gene>
    <name evidence="1" type="ORF">BLL40_05270</name>
</gene>
<dbReference type="Pfam" id="PF06152">
    <property type="entry name" value="Phage_min_cap2"/>
    <property type="match status" value="1"/>
</dbReference>
<name>A0A1Q5P497_9BACI</name>
<comment type="caution">
    <text evidence="1">The sequence shown here is derived from an EMBL/GenBank/DDBJ whole genome shotgun (WGS) entry which is preliminary data.</text>
</comment>
<dbReference type="InterPro" id="IPR009319">
    <property type="entry name" value="Phage_A118_VSP1"/>
</dbReference>
<dbReference type="EMBL" id="MRWQ01000005">
    <property type="protein sequence ID" value="OKL37003.1"/>
    <property type="molecule type" value="Genomic_DNA"/>
</dbReference>
<sequence>MNLEQLLKAFSEVLFIVFQEVVTIDDILNDKKKAALLASILAALDDLQVATEEVLPTELASAYMSGLNEAQSALQELLTSAPLSPTAKAIAAAVKTKPVIQNHIHLNALDEIVSDTMSDMAAAFRTARESAITTIDNTLETVRQEIASGVIQGEHSKIAAKRVAKEFAESGMTSFITRDGRRLPLDFYARTVTRTKIRTAHVTGAENRYTNAGVGLVKITGSYPTCDVCARHRGLVVSLTGEHEGYPTKAQVPLPPFHPNDRCGVSPFLPEFGDDDEEAKARWRNFDPDEDTRTPSQRRAYEKEQEIRRVARQEAKAYEKMRAALGDKAPKTMGAYRRMKRKNDNKWQQLQSEYLNAVRSI</sequence>
<reference evidence="1 2" key="1">
    <citation type="submission" date="2016-12" db="EMBL/GenBank/DDBJ databases">
        <title>Domibacillus sp. SAOS 44 whole genome sequencing.</title>
        <authorList>
            <person name="Verma A."/>
            <person name="Krishnamurthi S."/>
        </authorList>
    </citation>
    <scope>NUCLEOTIDE SEQUENCE [LARGE SCALE GENOMIC DNA]</scope>
    <source>
        <strain evidence="1 2">SAOS 44</strain>
    </source>
</reference>
<dbReference type="Proteomes" id="UP000186524">
    <property type="component" value="Unassembled WGS sequence"/>
</dbReference>
<dbReference type="OrthoDB" id="3197444at2"/>
<organism evidence="1 2">
    <name type="scientific">Domibacillus mangrovi</name>
    <dbReference type="NCBI Taxonomy" id="1714354"/>
    <lineage>
        <taxon>Bacteria</taxon>
        <taxon>Bacillati</taxon>
        <taxon>Bacillota</taxon>
        <taxon>Bacilli</taxon>
        <taxon>Bacillales</taxon>
        <taxon>Bacillaceae</taxon>
        <taxon>Domibacillus</taxon>
    </lineage>
</organism>
<accession>A0A1Q5P497</accession>
<evidence type="ECO:0000313" key="1">
    <source>
        <dbReference type="EMBL" id="OKL37003.1"/>
    </source>
</evidence>
<keyword evidence="2" id="KW-1185">Reference proteome</keyword>
<dbReference type="STRING" id="1714354.BLL40_05270"/>